<keyword evidence="1" id="KW-0175">Coiled coil</keyword>
<name>A0A061DHG9_THECC</name>
<dbReference type="InterPro" id="IPR036691">
    <property type="entry name" value="Endo/exonu/phosph_ase_sf"/>
</dbReference>
<evidence type="ECO:0000256" key="1">
    <source>
        <dbReference type="SAM" id="Coils"/>
    </source>
</evidence>
<dbReference type="InterPro" id="IPR012337">
    <property type="entry name" value="RNaseH-like_sf"/>
</dbReference>
<dbReference type="AlphaFoldDB" id="A0A061DHG9"/>
<dbReference type="InterPro" id="IPR002156">
    <property type="entry name" value="RNaseH_domain"/>
</dbReference>
<dbReference type="HOGENOM" id="CLU_511340_0_0_1"/>
<organism evidence="3 4">
    <name type="scientific">Theobroma cacao</name>
    <name type="common">Cacao</name>
    <name type="synonym">Cocoa</name>
    <dbReference type="NCBI Taxonomy" id="3641"/>
    <lineage>
        <taxon>Eukaryota</taxon>
        <taxon>Viridiplantae</taxon>
        <taxon>Streptophyta</taxon>
        <taxon>Embryophyta</taxon>
        <taxon>Tracheophyta</taxon>
        <taxon>Spermatophyta</taxon>
        <taxon>Magnoliopsida</taxon>
        <taxon>eudicotyledons</taxon>
        <taxon>Gunneridae</taxon>
        <taxon>Pentapetalae</taxon>
        <taxon>rosids</taxon>
        <taxon>malvids</taxon>
        <taxon>Malvales</taxon>
        <taxon>Malvaceae</taxon>
        <taxon>Byttnerioideae</taxon>
        <taxon>Theobroma</taxon>
    </lineage>
</organism>
<protein>
    <recommendedName>
        <fullName evidence="2">RNase H type-1 domain-containing protein</fullName>
    </recommendedName>
</protein>
<dbReference type="PANTHER" id="PTHR33033:SF83">
    <property type="entry name" value="REVERSE TRANSCRIPTASE-LIKE PROTEIN"/>
    <property type="match status" value="1"/>
</dbReference>
<accession>A0A061DHG9</accession>
<dbReference type="PROSITE" id="PS50879">
    <property type="entry name" value="RNASE_H_1"/>
    <property type="match status" value="1"/>
</dbReference>
<dbReference type="SUPFAM" id="SSF53098">
    <property type="entry name" value="Ribonuclease H-like"/>
    <property type="match status" value="1"/>
</dbReference>
<dbReference type="GO" id="GO:0003676">
    <property type="term" value="F:nucleic acid binding"/>
    <property type="evidence" value="ECO:0007669"/>
    <property type="project" value="InterPro"/>
</dbReference>
<gene>
    <name evidence="3" type="ORF">TCM_000935</name>
</gene>
<dbReference type="InterPro" id="IPR044730">
    <property type="entry name" value="RNase_H-like_dom_plant"/>
</dbReference>
<keyword evidence="4" id="KW-1185">Reference proteome</keyword>
<dbReference type="STRING" id="3641.A0A061DHG9"/>
<feature type="coiled-coil region" evidence="1">
    <location>
        <begin position="109"/>
        <end position="136"/>
    </location>
</feature>
<dbReference type="Gramene" id="EOX91875">
    <property type="protein sequence ID" value="EOX91875"/>
    <property type="gene ID" value="TCM_000935"/>
</dbReference>
<reference evidence="3 4" key="1">
    <citation type="journal article" date="2013" name="Genome Biol.">
        <title>The genome sequence of the most widely cultivated cacao type and its use to identify candidate genes regulating pod color.</title>
        <authorList>
            <person name="Motamayor J.C."/>
            <person name="Mockaitis K."/>
            <person name="Schmutz J."/>
            <person name="Haiminen N."/>
            <person name="Iii D.L."/>
            <person name="Cornejo O."/>
            <person name="Findley S.D."/>
            <person name="Zheng P."/>
            <person name="Utro F."/>
            <person name="Royaert S."/>
            <person name="Saski C."/>
            <person name="Jenkins J."/>
            <person name="Podicheti R."/>
            <person name="Zhao M."/>
            <person name="Scheffler B.E."/>
            <person name="Stack J.C."/>
            <person name="Feltus F.A."/>
            <person name="Mustiga G.M."/>
            <person name="Amores F."/>
            <person name="Phillips W."/>
            <person name="Marelli J.P."/>
            <person name="May G.D."/>
            <person name="Shapiro H."/>
            <person name="Ma J."/>
            <person name="Bustamante C.D."/>
            <person name="Schnell R.J."/>
            <person name="Main D."/>
            <person name="Gilbert D."/>
            <person name="Parida L."/>
            <person name="Kuhn D.N."/>
        </authorList>
    </citation>
    <scope>NUCLEOTIDE SEQUENCE [LARGE SCALE GENOMIC DNA]</scope>
    <source>
        <strain evidence="4">cv. Matina 1-6</strain>
    </source>
</reference>
<dbReference type="SUPFAM" id="SSF56219">
    <property type="entry name" value="DNase I-like"/>
    <property type="match status" value="1"/>
</dbReference>
<evidence type="ECO:0000313" key="3">
    <source>
        <dbReference type="EMBL" id="EOX91875.1"/>
    </source>
</evidence>
<dbReference type="GO" id="GO:0004523">
    <property type="term" value="F:RNA-DNA hybrid ribonuclease activity"/>
    <property type="evidence" value="ECO:0007669"/>
    <property type="project" value="InterPro"/>
</dbReference>
<dbReference type="Gene3D" id="3.60.10.10">
    <property type="entry name" value="Endonuclease/exonuclease/phosphatase"/>
    <property type="match status" value="1"/>
</dbReference>
<dbReference type="eggNOG" id="KOG1075">
    <property type="taxonomic scope" value="Eukaryota"/>
</dbReference>
<feature type="domain" description="RNase H type-1" evidence="2">
    <location>
        <begin position="380"/>
        <end position="513"/>
    </location>
</feature>
<dbReference type="PANTHER" id="PTHR33033">
    <property type="entry name" value="POLYNUCLEOTIDYL TRANSFERASE, RIBONUCLEASE H-LIKE SUPERFAMILY PROTEIN-RELATED"/>
    <property type="match status" value="1"/>
</dbReference>
<dbReference type="Proteomes" id="UP000026915">
    <property type="component" value="Chromosome 1"/>
</dbReference>
<dbReference type="Gene3D" id="3.30.420.10">
    <property type="entry name" value="Ribonuclease H-like superfamily/Ribonuclease H"/>
    <property type="match status" value="1"/>
</dbReference>
<dbReference type="InParanoid" id="A0A061DHG9"/>
<proteinExistence type="predicted"/>
<dbReference type="OMA" id="ITEIWHT"/>
<evidence type="ECO:0000259" key="2">
    <source>
        <dbReference type="PROSITE" id="PS50879"/>
    </source>
</evidence>
<dbReference type="CDD" id="cd06222">
    <property type="entry name" value="RNase_H_like"/>
    <property type="match status" value="1"/>
</dbReference>
<dbReference type="EMBL" id="CM001879">
    <property type="protein sequence ID" value="EOX91875.1"/>
    <property type="molecule type" value="Genomic_DNA"/>
</dbReference>
<dbReference type="InterPro" id="IPR036397">
    <property type="entry name" value="RNaseH_sf"/>
</dbReference>
<evidence type="ECO:0000313" key="4">
    <source>
        <dbReference type="Proteomes" id="UP000026915"/>
    </source>
</evidence>
<sequence length="533" mass="61623">MEILSLKNSYEGLWCICGDFNIIKSTKEKTGDNLDYSSMALFIDFINSIELVDLLLSGALFTWSDNREFPTMCRLDRFLIQDFALPNTSLFDKIKKLKHSIKAWQQQHHEDDSKRILQLENDIDQMEKVAEQRQLNISEKANYSALKSDLWKLRLREEQSWLQKSRLKWTQLGDRNTRFFHLTASNRRRVNCIQHLQCNGFTTDYPNIIKNEVLHGKLAVKATLHDKGIICREEATCLFCKAHLETPFHLFFNCFMAWEVWSLCCKKWCISWVSLGDVVSFFKAWMLMPLPNHKREPWRMLLFATLWSLWLCRNEIIFRNKTFDFHQIVDIIFLRHTLWCKSKWQLGHLSSNMCLTYPITSTVKGKRSKMKVSSTWTPPPYGTLKLNIDGAAKGKPGPAGIGGVLRDHQGIIKGTFSHNIGIKDSNFAEFQAIHEGLKFFLASPWASNSDLEVESDSLNAILWTRDHSKVPWRMKLISNAIETLCKSIRKVTFNHVSRELNLIADGVAKAGVLRAVNFSTFLQLPRIDPSSEA</sequence>
<dbReference type="Pfam" id="PF13456">
    <property type="entry name" value="RVT_3"/>
    <property type="match status" value="1"/>
</dbReference>